<dbReference type="GO" id="GO:0016491">
    <property type="term" value="F:oxidoreductase activity"/>
    <property type="evidence" value="ECO:0007669"/>
    <property type="project" value="InterPro"/>
</dbReference>
<keyword evidence="4" id="KW-0479">Metal-binding</keyword>
<comment type="similarity">
    <text evidence="3">Belongs to the tyrosinase family.</text>
</comment>
<dbReference type="PROSITE" id="PS00498">
    <property type="entry name" value="TYROSINASE_2"/>
    <property type="match status" value="1"/>
</dbReference>
<dbReference type="EMBL" id="FNCN01000013">
    <property type="protein sequence ID" value="SDH28872.1"/>
    <property type="molecule type" value="Genomic_DNA"/>
</dbReference>
<dbReference type="SUPFAM" id="SSF48056">
    <property type="entry name" value="Di-copper centre-containing domain"/>
    <property type="match status" value="1"/>
</dbReference>
<accession>A0A1G8B6K0</accession>
<keyword evidence="5" id="KW-0186">Copper</keyword>
<name>A0A1G8B6K0_9ACTN</name>
<dbReference type="InterPro" id="IPR006311">
    <property type="entry name" value="TAT_signal"/>
</dbReference>
<dbReference type="PRINTS" id="PR00092">
    <property type="entry name" value="TYROSINASE"/>
</dbReference>
<evidence type="ECO:0000256" key="1">
    <source>
        <dbReference type="ARBA" id="ARBA00001973"/>
    </source>
</evidence>
<feature type="region of interest" description="Disordered" evidence="6">
    <location>
        <begin position="131"/>
        <end position="153"/>
    </location>
</feature>
<feature type="domain" description="Tyrosinase copper-binding" evidence="7">
    <location>
        <begin position="364"/>
        <end position="375"/>
    </location>
</feature>
<dbReference type="PANTHER" id="PTHR11474">
    <property type="entry name" value="TYROSINASE FAMILY MEMBER"/>
    <property type="match status" value="1"/>
</dbReference>
<evidence type="ECO:0000313" key="9">
    <source>
        <dbReference type="Proteomes" id="UP000198923"/>
    </source>
</evidence>
<dbReference type="InterPro" id="IPR010928">
    <property type="entry name" value="MelC1"/>
</dbReference>
<reference evidence="8 9" key="1">
    <citation type="submission" date="2016-10" db="EMBL/GenBank/DDBJ databases">
        <authorList>
            <person name="de Groot N.N."/>
        </authorList>
    </citation>
    <scope>NUCLEOTIDE SEQUENCE [LARGE SCALE GENOMIC DNA]</scope>
    <source>
        <strain evidence="8 9">CPCC 201354</strain>
    </source>
</reference>
<organism evidence="8 9">
    <name type="scientific">Sinosporangium album</name>
    <dbReference type="NCBI Taxonomy" id="504805"/>
    <lineage>
        <taxon>Bacteria</taxon>
        <taxon>Bacillati</taxon>
        <taxon>Actinomycetota</taxon>
        <taxon>Actinomycetes</taxon>
        <taxon>Streptosporangiales</taxon>
        <taxon>Streptosporangiaceae</taxon>
        <taxon>Sinosporangium</taxon>
    </lineage>
</organism>
<dbReference type="Pfam" id="PF06236">
    <property type="entry name" value="MelC1"/>
    <property type="match status" value="1"/>
</dbReference>
<dbReference type="InterPro" id="IPR002227">
    <property type="entry name" value="Tyrosinase_Cu-bd"/>
</dbReference>
<dbReference type="AlphaFoldDB" id="A0A1G8B6K0"/>
<dbReference type="GO" id="GO:0042438">
    <property type="term" value="P:melanin biosynthetic process"/>
    <property type="evidence" value="ECO:0007669"/>
    <property type="project" value="InterPro"/>
</dbReference>
<dbReference type="InterPro" id="IPR023199">
    <property type="entry name" value="GriE/MELC1_sf"/>
</dbReference>
<gene>
    <name evidence="8" type="ORF">SAMN05421505_113171</name>
</gene>
<evidence type="ECO:0000259" key="7">
    <source>
        <dbReference type="PROSITE" id="PS00498"/>
    </source>
</evidence>
<dbReference type="InterPro" id="IPR008922">
    <property type="entry name" value="Di-copper_centre_dom_sf"/>
</dbReference>
<comment type="cofactor">
    <cofactor evidence="1">
        <name>Cu(2+)</name>
        <dbReference type="ChEBI" id="CHEBI:29036"/>
    </cofactor>
</comment>
<dbReference type="GO" id="GO:0005507">
    <property type="term" value="F:copper ion binding"/>
    <property type="evidence" value="ECO:0007669"/>
    <property type="project" value="InterPro"/>
</dbReference>
<dbReference type="PROSITE" id="PS51318">
    <property type="entry name" value="TAT"/>
    <property type="match status" value="1"/>
</dbReference>
<dbReference type="STRING" id="504805.SAMN05421505_113171"/>
<dbReference type="Pfam" id="PF00264">
    <property type="entry name" value="Tyrosinase"/>
    <property type="match status" value="1"/>
</dbReference>
<evidence type="ECO:0000256" key="2">
    <source>
        <dbReference type="ARBA" id="ARBA00009871"/>
    </source>
</evidence>
<evidence type="ECO:0000256" key="5">
    <source>
        <dbReference type="ARBA" id="ARBA00023008"/>
    </source>
</evidence>
<evidence type="ECO:0000313" key="8">
    <source>
        <dbReference type="EMBL" id="SDH28872.1"/>
    </source>
</evidence>
<dbReference type="Proteomes" id="UP000198923">
    <property type="component" value="Unassembled WGS sequence"/>
</dbReference>
<evidence type="ECO:0000256" key="6">
    <source>
        <dbReference type="SAM" id="MobiDB-lite"/>
    </source>
</evidence>
<comment type="similarity">
    <text evidence="2">Belongs to the melC1 family.</text>
</comment>
<keyword evidence="9" id="KW-1185">Reference proteome</keyword>
<evidence type="ECO:0000256" key="3">
    <source>
        <dbReference type="ARBA" id="ARBA00009928"/>
    </source>
</evidence>
<dbReference type="PANTHER" id="PTHR11474:SF126">
    <property type="entry name" value="TYROSINASE-LIKE PROTEIN TYR-1-RELATED"/>
    <property type="match status" value="1"/>
</dbReference>
<proteinExistence type="inferred from homology"/>
<feature type="compositionally biased region" description="Basic and acidic residues" evidence="6">
    <location>
        <begin position="131"/>
        <end position="143"/>
    </location>
</feature>
<evidence type="ECO:0000256" key="4">
    <source>
        <dbReference type="ARBA" id="ARBA00022723"/>
    </source>
</evidence>
<sequence>MVEPGRRSLFKIAVGGVAVLASGGVAVPARATDRPEPAPDATPEPAPVHAGCFSETFKGRNLQICPHTPVVDDLMARGVFIDGVPLLIAVRHGTYTSALNLHTAHDSLKAAARDAVNRLQGAALELRRGRLDPPALDRPDLPGRRGGQRRRPGRAGYVRRNVATFTSAERADFVDALLTLKDQGVYDYLVDLSRRSFSSPWNAQTHAGFVPWHRALLLLLETQIQRLKPALALPYWDWGADKGLAGAPFTTDLLGGNGYAGTGDRPRAAEVTTGPFAARTGQWPITVREDSRGYLRREIGRAGPASSGPGQVNHFLGDTVYDRAPFDTTATTELEGWWGTPNAMHNRAHTWIGGTMTAASSANDPLFYLTHAYIDSLWADWQLRHPDVANALPADLLDTPLEPFKSELNWTITPRQLLNHGAWYTYT</sequence>
<dbReference type="Gene3D" id="3.30.1880.10">
    <property type="entry name" value="protein ne1242 domain like"/>
    <property type="match status" value="1"/>
</dbReference>
<dbReference type="Gene3D" id="1.10.1280.10">
    <property type="entry name" value="Di-copper center containing domain from catechol oxidase"/>
    <property type="match status" value="1"/>
</dbReference>
<dbReference type="InterPro" id="IPR050316">
    <property type="entry name" value="Tyrosinase/Hemocyanin"/>
</dbReference>
<protein>
    <submittedName>
        <fullName evidence="8">Tyrosinase co-factor MelC1</fullName>
    </submittedName>
</protein>